<evidence type="ECO:0000256" key="2">
    <source>
        <dbReference type="PROSITE-ProRule" id="PRU00169"/>
    </source>
</evidence>
<evidence type="ECO:0000313" key="6">
    <source>
        <dbReference type="Proteomes" id="UP000077255"/>
    </source>
</evidence>
<feature type="domain" description="HTH LytTR-type" evidence="4">
    <location>
        <begin position="142"/>
        <end position="246"/>
    </location>
</feature>
<dbReference type="PROSITE" id="PS50930">
    <property type="entry name" value="HTH_LYTTR"/>
    <property type="match status" value="1"/>
</dbReference>
<gene>
    <name evidence="5" type="ORF">ATSB10_10010</name>
</gene>
<dbReference type="SMART" id="SM00850">
    <property type="entry name" value="LytTR"/>
    <property type="match status" value="1"/>
</dbReference>
<dbReference type="AlphaFoldDB" id="A0A161JCY1"/>
<proteinExistence type="predicted"/>
<dbReference type="KEGG" id="dtx:ATSB10_10010"/>
<dbReference type="RefSeq" id="WP_063670956.1">
    <property type="nucleotide sequence ID" value="NZ_CP014841.1"/>
</dbReference>
<name>A0A161JCY1_9GAMM</name>
<dbReference type="GO" id="GO:0003677">
    <property type="term" value="F:DNA binding"/>
    <property type="evidence" value="ECO:0007669"/>
    <property type="project" value="InterPro"/>
</dbReference>
<dbReference type="Pfam" id="PF04397">
    <property type="entry name" value="LytTR"/>
    <property type="match status" value="1"/>
</dbReference>
<dbReference type="FunFam" id="3.40.50.2300:FF:000051">
    <property type="entry name" value="Two-component response regulator yehT"/>
    <property type="match status" value="1"/>
</dbReference>
<dbReference type="CDD" id="cd17532">
    <property type="entry name" value="REC_LytTR_AlgR-like"/>
    <property type="match status" value="1"/>
</dbReference>
<dbReference type="Gene3D" id="3.40.50.2300">
    <property type="match status" value="1"/>
</dbReference>
<reference evidence="5 6" key="1">
    <citation type="submission" date="2016-02" db="EMBL/GenBank/DDBJ databases">
        <title>Complete genome sequencing and analysis of ATSB10, Dyella thiooxydans isolated from rhizosphere soil of sunflower (Helianthus annuus L.).</title>
        <authorList>
            <person name="Lee Y."/>
            <person name="Hwangbo K."/>
            <person name="Chung H."/>
            <person name="Yoo J."/>
            <person name="Kim K.Y."/>
            <person name="Sa T.M."/>
            <person name="Um Y."/>
            <person name="Madhaiyan M."/>
        </authorList>
    </citation>
    <scope>NUCLEOTIDE SEQUENCE [LARGE SCALE GENOMIC DNA]</scope>
    <source>
        <strain evidence="5 6">ATSB10</strain>
    </source>
</reference>
<dbReference type="PROSITE" id="PS50110">
    <property type="entry name" value="RESPONSE_REGULATORY"/>
    <property type="match status" value="1"/>
</dbReference>
<dbReference type="InterPro" id="IPR007492">
    <property type="entry name" value="LytTR_DNA-bd_dom"/>
</dbReference>
<evidence type="ECO:0000259" key="3">
    <source>
        <dbReference type="PROSITE" id="PS50110"/>
    </source>
</evidence>
<protein>
    <recommendedName>
        <fullName evidence="7">LytTR family transcriptional regulator</fullName>
    </recommendedName>
</protein>
<dbReference type="Pfam" id="PF00072">
    <property type="entry name" value="Response_reg"/>
    <property type="match status" value="1"/>
</dbReference>
<dbReference type="SMART" id="SM00448">
    <property type="entry name" value="REC"/>
    <property type="match status" value="1"/>
</dbReference>
<feature type="modified residue" description="4-aspartylphosphate" evidence="2">
    <location>
        <position position="54"/>
    </location>
</feature>
<dbReference type="InterPro" id="IPR046947">
    <property type="entry name" value="LytR-like"/>
</dbReference>
<keyword evidence="1" id="KW-0902">Two-component regulatory system</keyword>
<sequence length="246" mass="27593">MIRVVIADDEAPAREKLQHWLSEQADMTVVGSAEDGFSASQCIDRCQPDVAFLDVQMPTLSGLQVAAQLEPSSAPLIVFVTAFDEHAVKAFDLNAVDYLLKPYDRERLARTVQRVRERIRTHQPGAAAVAIGREHSPVCDRLLVPDGERLQLIDAASIEWLQADDNYVHVHTAVRTYLVRRTLQDLLSQLGEQSFVRIHKSTAVNLGSIGSLTPLFKGDYEIHLNNGRILRLSRRYREALFARLGQ</sequence>
<dbReference type="EMBL" id="CP014841">
    <property type="protein sequence ID" value="AND68455.1"/>
    <property type="molecule type" value="Genomic_DNA"/>
</dbReference>
<dbReference type="Gene3D" id="2.40.50.1020">
    <property type="entry name" value="LytTr DNA-binding domain"/>
    <property type="match status" value="1"/>
</dbReference>
<evidence type="ECO:0008006" key="7">
    <source>
        <dbReference type="Google" id="ProtNLM"/>
    </source>
</evidence>
<dbReference type="PANTHER" id="PTHR37299">
    <property type="entry name" value="TRANSCRIPTIONAL REGULATOR-RELATED"/>
    <property type="match status" value="1"/>
</dbReference>
<dbReference type="SUPFAM" id="SSF52172">
    <property type="entry name" value="CheY-like"/>
    <property type="match status" value="1"/>
</dbReference>
<dbReference type="InterPro" id="IPR011006">
    <property type="entry name" value="CheY-like_superfamily"/>
</dbReference>
<dbReference type="GO" id="GO:0000156">
    <property type="term" value="F:phosphorelay response regulator activity"/>
    <property type="evidence" value="ECO:0007669"/>
    <property type="project" value="InterPro"/>
</dbReference>
<evidence type="ECO:0000259" key="4">
    <source>
        <dbReference type="PROSITE" id="PS50930"/>
    </source>
</evidence>
<dbReference type="STRING" id="445710.ATSB10_10010"/>
<dbReference type="PANTHER" id="PTHR37299:SF1">
    <property type="entry name" value="STAGE 0 SPORULATION PROTEIN A HOMOLOG"/>
    <property type="match status" value="1"/>
</dbReference>
<evidence type="ECO:0000313" key="5">
    <source>
        <dbReference type="EMBL" id="AND68455.1"/>
    </source>
</evidence>
<accession>A0A161JCY1</accession>
<evidence type="ECO:0000256" key="1">
    <source>
        <dbReference type="ARBA" id="ARBA00023012"/>
    </source>
</evidence>
<feature type="domain" description="Response regulatory" evidence="3">
    <location>
        <begin position="3"/>
        <end position="116"/>
    </location>
</feature>
<dbReference type="InterPro" id="IPR001789">
    <property type="entry name" value="Sig_transdc_resp-reg_receiver"/>
</dbReference>
<keyword evidence="2" id="KW-0597">Phosphoprotein</keyword>
<organism evidence="5 6">
    <name type="scientific">Dyella thiooxydans</name>
    <dbReference type="NCBI Taxonomy" id="445710"/>
    <lineage>
        <taxon>Bacteria</taxon>
        <taxon>Pseudomonadati</taxon>
        <taxon>Pseudomonadota</taxon>
        <taxon>Gammaproteobacteria</taxon>
        <taxon>Lysobacterales</taxon>
        <taxon>Rhodanobacteraceae</taxon>
        <taxon>Dyella</taxon>
    </lineage>
</organism>
<keyword evidence="6" id="KW-1185">Reference proteome</keyword>
<dbReference type="Proteomes" id="UP000077255">
    <property type="component" value="Chromosome"/>
</dbReference>
<dbReference type="OrthoDB" id="236568at2"/>
<dbReference type="PATRIC" id="fig|445710.3.peg.1000"/>